<evidence type="ECO:0000313" key="1">
    <source>
        <dbReference type="Ensembl" id="ENSCINP00000036242.1"/>
    </source>
</evidence>
<dbReference type="EMBL" id="EAAA01002490">
    <property type="status" value="NOT_ANNOTATED_CDS"/>
    <property type="molecule type" value="Genomic_DNA"/>
</dbReference>
<dbReference type="Ensembl" id="ENSCINT00000036130.1">
    <property type="protein sequence ID" value="ENSCINP00000036242.1"/>
    <property type="gene ID" value="ENSCING00000018475.1"/>
</dbReference>
<name>H2Y2V7_CIOIN</name>
<accession>H2Y2V7</accession>
<reference evidence="1" key="4">
    <citation type="submission" date="2025-09" db="UniProtKB">
        <authorList>
            <consortium name="Ensembl"/>
        </authorList>
    </citation>
    <scope>IDENTIFICATION</scope>
</reference>
<reference evidence="2" key="1">
    <citation type="journal article" date="2002" name="Science">
        <title>The draft genome of Ciona intestinalis: insights into chordate and vertebrate origins.</title>
        <authorList>
            <person name="Dehal P."/>
            <person name="Satou Y."/>
            <person name="Campbell R.K."/>
            <person name="Chapman J."/>
            <person name="Degnan B."/>
            <person name="De Tomaso A."/>
            <person name="Davidson B."/>
            <person name="Di Gregorio A."/>
            <person name="Gelpke M."/>
            <person name="Goodstein D.M."/>
            <person name="Harafuji N."/>
            <person name="Hastings K.E."/>
            <person name="Ho I."/>
            <person name="Hotta K."/>
            <person name="Huang W."/>
            <person name="Kawashima T."/>
            <person name="Lemaire P."/>
            <person name="Martinez D."/>
            <person name="Meinertzhagen I.A."/>
            <person name="Necula S."/>
            <person name="Nonaka M."/>
            <person name="Putnam N."/>
            <person name="Rash S."/>
            <person name="Saiga H."/>
            <person name="Satake M."/>
            <person name="Terry A."/>
            <person name="Yamada L."/>
            <person name="Wang H.G."/>
            <person name="Awazu S."/>
            <person name="Azumi K."/>
            <person name="Boore J."/>
            <person name="Branno M."/>
            <person name="Chin-Bow S."/>
            <person name="DeSantis R."/>
            <person name="Doyle S."/>
            <person name="Francino P."/>
            <person name="Keys D.N."/>
            <person name="Haga S."/>
            <person name="Hayashi H."/>
            <person name="Hino K."/>
            <person name="Imai K.S."/>
            <person name="Inaba K."/>
            <person name="Kano S."/>
            <person name="Kobayashi K."/>
            <person name="Kobayashi M."/>
            <person name="Lee B.I."/>
            <person name="Makabe K.W."/>
            <person name="Manohar C."/>
            <person name="Matassi G."/>
            <person name="Medina M."/>
            <person name="Mochizuki Y."/>
            <person name="Mount S."/>
            <person name="Morishita T."/>
            <person name="Miura S."/>
            <person name="Nakayama A."/>
            <person name="Nishizaka S."/>
            <person name="Nomoto H."/>
            <person name="Ohta F."/>
            <person name="Oishi K."/>
            <person name="Rigoutsos I."/>
            <person name="Sano M."/>
            <person name="Sasaki A."/>
            <person name="Sasakura Y."/>
            <person name="Shoguchi E."/>
            <person name="Shin-i T."/>
            <person name="Spagnuolo A."/>
            <person name="Stainier D."/>
            <person name="Suzuki M.M."/>
            <person name="Tassy O."/>
            <person name="Takatori N."/>
            <person name="Tokuoka M."/>
            <person name="Yagi K."/>
            <person name="Yoshizaki F."/>
            <person name="Wada S."/>
            <person name="Zhang C."/>
            <person name="Hyatt P.D."/>
            <person name="Larimer F."/>
            <person name="Detter C."/>
            <person name="Doggett N."/>
            <person name="Glavina T."/>
            <person name="Hawkins T."/>
            <person name="Richardson P."/>
            <person name="Lucas S."/>
            <person name="Kohara Y."/>
            <person name="Levine M."/>
            <person name="Satoh N."/>
            <person name="Rokhsar D.S."/>
        </authorList>
    </citation>
    <scope>NUCLEOTIDE SEQUENCE [LARGE SCALE GENOMIC DNA]</scope>
</reference>
<dbReference type="InParanoid" id="H2Y2V7"/>
<reference evidence="1" key="3">
    <citation type="submission" date="2025-08" db="UniProtKB">
        <authorList>
            <consortium name="Ensembl"/>
        </authorList>
    </citation>
    <scope>IDENTIFICATION</scope>
</reference>
<dbReference type="AlphaFoldDB" id="H2Y2V7"/>
<dbReference type="HOGENOM" id="CLU_2468387_0_0_1"/>
<keyword evidence="2" id="KW-1185">Reference proteome</keyword>
<dbReference type="Proteomes" id="UP000008144">
    <property type="component" value="Chromosome 7"/>
</dbReference>
<protein>
    <submittedName>
        <fullName evidence="1">Uncharacterized protein</fullName>
    </submittedName>
</protein>
<proteinExistence type="predicted"/>
<organism evidence="1 2">
    <name type="scientific">Ciona intestinalis</name>
    <name type="common">Transparent sea squirt</name>
    <name type="synonym">Ascidia intestinalis</name>
    <dbReference type="NCBI Taxonomy" id="7719"/>
    <lineage>
        <taxon>Eukaryota</taxon>
        <taxon>Metazoa</taxon>
        <taxon>Chordata</taxon>
        <taxon>Tunicata</taxon>
        <taxon>Ascidiacea</taxon>
        <taxon>Phlebobranchia</taxon>
        <taxon>Cionidae</taxon>
        <taxon>Ciona</taxon>
    </lineage>
</organism>
<sequence length="88" mass="10116">MGEFPNQRKKLKMISPQYQLLPLWIHFHRKSSRKPASSTIAKQPCDVILTVVTANTLGQFLPLVFEKFLNRSIVALCQLLEVLFNSVF</sequence>
<evidence type="ECO:0000313" key="2">
    <source>
        <dbReference type="Proteomes" id="UP000008144"/>
    </source>
</evidence>
<reference evidence="1" key="2">
    <citation type="journal article" date="2008" name="Genome Biol.">
        <title>Improved genome assembly and evidence-based global gene model set for the chordate Ciona intestinalis: new insight into intron and operon populations.</title>
        <authorList>
            <person name="Satou Y."/>
            <person name="Mineta K."/>
            <person name="Ogasawara M."/>
            <person name="Sasakura Y."/>
            <person name="Shoguchi E."/>
            <person name="Ueno K."/>
            <person name="Yamada L."/>
            <person name="Matsumoto J."/>
            <person name="Wasserscheid J."/>
            <person name="Dewar K."/>
            <person name="Wiley G.B."/>
            <person name="Macmil S.L."/>
            <person name="Roe B.A."/>
            <person name="Zeller R.W."/>
            <person name="Hastings K.E."/>
            <person name="Lemaire P."/>
            <person name="Lindquist E."/>
            <person name="Endo T."/>
            <person name="Hotta K."/>
            <person name="Inaba K."/>
        </authorList>
    </citation>
    <scope>NUCLEOTIDE SEQUENCE [LARGE SCALE GENOMIC DNA]</scope>
    <source>
        <strain evidence="1">wild type</strain>
    </source>
</reference>